<dbReference type="PROSITE" id="PS50835">
    <property type="entry name" value="IG_LIKE"/>
    <property type="match status" value="1"/>
</dbReference>
<accession>A0A8T2LYK5</accession>
<reference evidence="4 5" key="1">
    <citation type="submission" date="2021-07" db="EMBL/GenBank/DDBJ databases">
        <authorList>
            <person name="Imarazene B."/>
            <person name="Zahm M."/>
            <person name="Klopp C."/>
            <person name="Cabau C."/>
            <person name="Beille S."/>
            <person name="Jouanno E."/>
            <person name="Castinel A."/>
            <person name="Lluch J."/>
            <person name="Gil L."/>
            <person name="Kuchtly C."/>
            <person name="Lopez Roques C."/>
            <person name="Donnadieu C."/>
            <person name="Parrinello H."/>
            <person name="Journot L."/>
            <person name="Du K."/>
            <person name="Schartl M."/>
            <person name="Retaux S."/>
            <person name="Guiguen Y."/>
        </authorList>
    </citation>
    <scope>NUCLEOTIDE SEQUENCE [LARGE SCALE GENOMIC DNA]</scope>
    <source>
        <strain evidence="4">Pach_M1</strain>
        <tissue evidence="4">Testis</tissue>
    </source>
</reference>
<dbReference type="Pfam" id="PF07686">
    <property type="entry name" value="V-set"/>
    <property type="match status" value="1"/>
</dbReference>
<dbReference type="GO" id="GO:0002250">
    <property type="term" value="P:adaptive immune response"/>
    <property type="evidence" value="ECO:0007669"/>
    <property type="project" value="InterPro"/>
</dbReference>
<dbReference type="InterPro" id="IPR007110">
    <property type="entry name" value="Ig-like_dom"/>
</dbReference>
<dbReference type="SMART" id="SM00409">
    <property type="entry name" value="IG"/>
    <property type="match status" value="1"/>
</dbReference>
<dbReference type="InterPro" id="IPR013106">
    <property type="entry name" value="Ig_V-set"/>
</dbReference>
<feature type="chain" id="PRO_5035793870" description="Ig-like domain-containing protein" evidence="2">
    <location>
        <begin position="23"/>
        <end position="245"/>
    </location>
</feature>
<dbReference type="PANTHER" id="PTHR15343:SF0">
    <property type="entry name" value="T-CELL ANTIGEN CD7"/>
    <property type="match status" value="1"/>
</dbReference>
<dbReference type="InterPro" id="IPR039090">
    <property type="entry name" value="CD7"/>
</dbReference>
<organism evidence="4 5">
    <name type="scientific">Astyanax mexicanus</name>
    <name type="common">Blind cave fish</name>
    <name type="synonym">Astyanax fasciatus mexicanus</name>
    <dbReference type="NCBI Taxonomy" id="7994"/>
    <lineage>
        <taxon>Eukaryota</taxon>
        <taxon>Metazoa</taxon>
        <taxon>Chordata</taxon>
        <taxon>Craniata</taxon>
        <taxon>Vertebrata</taxon>
        <taxon>Euteleostomi</taxon>
        <taxon>Actinopterygii</taxon>
        <taxon>Neopterygii</taxon>
        <taxon>Teleostei</taxon>
        <taxon>Ostariophysi</taxon>
        <taxon>Characiformes</taxon>
        <taxon>Characoidei</taxon>
        <taxon>Acestrorhamphidae</taxon>
        <taxon>Acestrorhamphinae</taxon>
        <taxon>Astyanax</taxon>
    </lineage>
</organism>
<evidence type="ECO:0000259" key="3">
    <source>
        <dbReference type="PROSITE" id="PS50835"/>
    </source>
</evidence>
<dbReference type="AlphaFoldDB" id="A0A8T2LYK5"/>
<dbReference type="InterPro" id="IPR036179">
    <property type="entry name" value="Ig-like_dom_sf"/>
</dbReference>
<dbReference type="GO" id="GO:0038023">
    <property type="term" value="F:signaling receptor activity"/>
    <property type="evidence" value="ECO:0007669"/>
    <property type="project" value="InterPro"/>
</dbReference>
<evidence type="ECO:0000313" key="4">
    <source>
        <dbReference type="EMBL" id="KAG9277388.1"/>
    </source>
</evidence>
<dbReference type="Gene3D" id="2.60.40.10">
    <property type="entry name" value="Immunoglobulins"/>
    <property type="match status" value="1"/>
</dbReference>
<dbReference type="EMBL" id="JAICCE010000005">
    <property type="protein sequence ID" value="KAG9277388.1"/>
    <property type="molecule type" value="Genomic_DNA"/>
</dbReference>
<dbReference type="GO" id="GO:0016020">
    <property type="term" value="C:membrane"/>
    <property type="evidence" value="ECO:0007669"/>
    <property type="project" value="InterPro"/>
</dbReference>
<dbReference type="Proteomes" id="UP000752171">
    <property type="component" value="Unassembled WGS sequence"/>
</dbReference>
<gene>
    <name evidence="4" type="ORF">AMEX_G7393</name>
</gene>
<feature type="domain" description="Ig-like" evidence="3">
    <location>
        <begin position="31"/>
        <end position="148"/>
    </location>
</feature>
<feature type="transmembrane region" description="Helical" evidence="1">
    <location>
        <begin position="170"/>
        <end position="194"/>
    </location>
</feature>
<evidence type="ECO:0000256" key="1">
    <source>
        <dbReference type="SAM" id="Phobius"/>
    </source>
</evidence>
<sequence>MEKKHVIKFLISFLSVYSQCVSVCVSVEMAPSVLHTLFLFCLCGGSSSGESSLDNKPVTVHVGQKATIYCSPQKMPQDGVYMHRQLFKEEKMLYFYKDGTLTPEPRFEKRLESNKNLNEFSVTIINVTVSDTGAYWCVFNNEDHNTVSKQKTLLQVIGKQKECSTEAPNLSLIIVCVAVAFFMLFITVILLWTIPKLKHCCERGKFTPHQQPDGVYEEMRGRQTGNTLINPAYQTSQHMRTTYAH</sequence>
<evidence type="ECO:0000313" key="5">
    <source>
        <dbReference type="Proteomes" id="UP000752171"/>
    </source>
</evidence>
<comment type="caution">
    <text evidence="4">The sequence shown here is derived from an EMBL/GenBank/DDBJ whole genome shotgun (WGS) entry which is preliminary data.</text>
</comment>
<keyword evidence="1" id="KW-0812">Transmembrane</keyword>
<proteinExistence type="predicted"/>
<protein>
    <recommendedName>
        <fullName evidence="3">Ig-like domain-containing protein</fullName>
    </recommendedName>
</protein>
<evidence type="ECO:0000256" key="2">
    <source>
        <dbReference type="SAM" id="SignalP"/>
    </source>
</evidence>
<keyword evidence="2" id="KW-0732">Signal</keyword>
<dbReference type="PANTHER" id="PTHR15343">
    <property type="entry name" value="CD7"/>
    <property type="match status" value="1"/>
</dbReference>
<name>A0A8T2LYK5_ASTMX</name>
<feature type="signal peptide" evidence="2">
    <location>
        <begin position="1"/>
        <end position="22"/>
    </location>
</feature>
<dbReference type="InterPro" id="IPR003599">
    <property type="entry name" value="Ig_sub"/>
</dbReference>
<keyword evidence="1" id="KW-1133">Transmembrane helix</keyword>
<dbReference type="OMA" id="XISLISA"/>
<dbReference type="InterPro" id="IPR013783">
    <property type="entry name" value="Ig-like_fold"/>
</dbReference>
<keyword evidence="1" id="KW-0472">Membrane</keyword>
<dbReference type="SUPFAM" id="SSF48726">
    <property type="entry name" value="Immunoglobulin"/>
    <property type="match status" value="1"/>
</dbReference>